<dbReference type="Proteomes" id="UP001595075">
    <property type="component" value="Unassembled WGS sequence"/>
</dbReference>
<accession>A0ABR4CY88</accession>
<reference evidence="2 3" key="1">
    <citation type="journal article" date="2024" name="Commun. Biol.">
        <title>Comparative genomic analysis of thermophilic fungi reveals convergent evolutionary adaptations and gene losses.</title>
        <authorList>
            <person name="Steindorff A.S."/>
            <person name="Aguilar-Pontes M.V."/>
            <person name="Robinson A.J."/>
            <person name="Andreopoulos B."/>
            <person name="LaButti K."/>
            <person name="Kuo A."/>
            <person name="Mondo S."/>
            <person name="Riley R."/>
            <person name="Otillar R."/>
            <person name="Haridas S."/>
            <person name="Lipzen A."/>
            <person name="Grimwood J."/>
            <person name="Schmutz J."/>
            <person name="Clum A."/>
            <person name="Reid I.D."/>
            <person name="Moisan M.C."/>
            <person name="Butler G."/>
            <person name="Nguyen T.T.M."/>
            <person name="Dewar K."/>
            <person name="Conant G."/>
            <person name="Drula E."/>
            <person name="Henrissat B."/>
            <person name="Hansel C."/>
            <person name="Singer S."/>
            <person name="Hutchinson M.I."/>
            <person name="de Vries R.P."/>
            <person name="Natvig D.O."/>
            <person name="Powell A.J."/>
            <person name="Tsang A."/>
            <person name="Grigoriev I.V."/>
        </authorList>
    </citation>
    <scope>NUCLEOTIDE SEQUENCE [LARGE SCALE GENOMIC DNA]</scope>
    <source>
        <strain evidence="2 3">CBS 494.80</strain>
    </source>
</reference>
<organism evidence="2 3">
    <name type="scientific">Oculimacula yallundae</name>
    <dbReference type="NCBI Taxonomy" id="86028"/>
    <lineage>
        <taxon>Eukaryota</taxon>
        <taxon>Fungi</taxon>
        <taxon>Dikarya</taxon>
        <taxon>Ascomycota</taxon>
        <taxon>Pezizomycotina</taxon>
        <taxon>Leotiomycetes</taxon>
        <taxon>Helotiales</taxon>
        <taxon>Ploettnerulaceae</taxon>
        <taxon>Oculimacula</taxon>
    </lineage>
</organism>
<evidence type="ECO:0008006" key="4">
    <source>
        <dbReference type="Google" id="ProtNLM"/>
    </source>
</evidence>
<proteinExistence type="predicted"/>
<name>A0ABR4CY88_9HELO</name>
<protein>
    <recommendedName>
        <fullName evidence="4">F-box domain-containing protein</fullName>
    </recommendedName>
</protein>
<sequence>MGESPPNLSSTPSATTESSLAKSHPIIKTNQLHGHEVRNTVFISCNLRDMNLQGCTVSMSTLDNCKLSKCAVTNCNLVSTALHESKFASSSVERCKITTSPLALRKFPPELRILIFERCIDFEDRITPSILSALRGDPELYSEAIDCFYRLNVIRITEKGLSDCDRMSAVTMRSVRRLHISFDRSPGPIVCNLPTTMLNASRLSHVWLSVYNPLDLIPWAKYLIESFLNVHFLCVGIPVRYVRGTHDRSIRLRSDIDLLNLHIGFVALMWRVTSSYWEPWTWKVPKGQYLTWKDL</sequence>
<feature type="region of interest" description="Disordered" evidence="1">
    <location>
        <begin position="1"/>
        <end position="21"/>
    </location>
</feature>
<dbReference type="SUPFAM" id="SSF141571">
    <property type="entry name" value="Pentapeptide repeat-like"/>
    <property type="match status" value="1"/>
</dbReference>
<evidence type="ECO:0000313" key="3">
    <source>
        <dbReference type="Proteomes" id="UP001595075"/>
    </source>
</evidence>
<dbReference type="EMBL" id="JAZHXI010000002">
    <property type="protein sequence ID" value="KAL2074850.1"/>
    <property type="molecule type" value="Genomic_DNA"/>
</dbReference>
<gene>
    <name evidence="2" type="ORF">VTL71DRAFT_8629</name>
</gene>
<evidence type="ECO:0000313" key="2">
    <source>
        <dbReference type="EMBL" id="KAL2074850.1"/>
    </source>
</evidence>
<keyword evidence="3" id="KW-1185">Reference proteome</keyword>
<dbReference type="Gene3D" id="2.160.20.80">
    <property type="entry name" value="E3 ubiquitin-protein ligase SopA"/>
    <property type="match status" value="1"/>
</dbReference>
<comment type="caution">
    <text evidence="2">The sequence shown here is derived from an EMBL/GenBank/DDBJ whole genome shotgun (WGS) entry which is preliminary data.</text>
</comment>
<evidence type="ECO:0000256" key="1">
    <source>
        <dbReference type="SAM" id="MobiDB-lite"/>
    </source>
</evidence>